<feature type="domain" description="SGNH hydrolase-type esterase" evidence="3">
    <location>
        <begin position="256"/>
        <end position="421"/>
    </location>
</feature>
<dbReference type="Gene3D" id="3.40.50.1110">
    <property type="entry name" value="SGNH hydrolase"/>
    <property type="match status" value="1"/>
</dbReference>
<keyword evidence="2" id="KW-0732">Signal</keyword>
<gene>
    <name evidence="5" type="ORF">DIR46_01860</name>
</gene>
<feature type="signal peptide" evidence="2">
    <location>
        <begin position="1"/>
        <end position="22"/>
    </location>
</feature>
<dbReference type="PANTHER" id="PTHR11852">
    <property type="entry name" value="PLATELET-ACTIVATING FACTOR ACETYLHYDROLASE"/>
    <property type="match status" value="1"/>
</dbReference>
<dbReference type="EMBL" id="CP029343">
    <property type="protein sequence ID" value="AWL03322.1"/>
    <property type="molecule type" value="Genomic_DNA"/>
</dbReference>
<sequence>MRAGLAALSLSIASMLPALAHAAPPADLVLFDGAPRQGVTVSAVAPDTEHVLLGERVDADAGIRDKFPGSAIELARSEGPGGRGALTLRWNSIWKSGVRLAGPSFDLRPYLAAGTLAFDLKVDALDKGGILFRVGCGDDCERHVSYVLPGRAAQGKGWQRIVLSMSCFARDGDDFGAVTRPFLLEGTGSGQVAVANVAFAQEGVPNTPCPDWRTVAVTPSTLNEAWSTSWWLPRHQQKLDEARRMVLEGRSPQLVFIGDSITQGWEKEGAQVWQKHYARHDALALGFGGDRTENVLWRLRHGEVDGIDPKVAVLLIGTNNTGHRRDFPAITAAGIERNLEELKQRLPRTRILLLAIFPRDAGADGPLRRLNDQVNARLPALADGRRVFFLDVNKAFLDADGSLPPNVMPDALHPNAAGYAIWARAMQPELDRLMALPRL</sequence>
<organism evidence="5 6">
    <name type="scientific">Massilia oculi</name>
    <dbReference type="NCBI Taxonomy" id="945844"/>
    <lineage>
        <taxon>Bacteria</taxon>
        <taxon>Pseudomonadati</taxon>
        <taxon>Pseudomonadota</taxon>
        <taxon>Betaproteobacteria</taxon>
        <taxon>Burkholderiales</taxon>
        <taxon>Oxalobacteraceae</taxon>
        <taxon>Telluria group</taxon>
        <taxon>Massilia</taxon>
    </lineage>
</organism>
<keyword evidence="6" id="KW-1185">Reference proteome</keyword>
<dbReference type="KEGG" id="mtim:DIR46_01860"/>
<dbReference type="InterPro" id="IPR008979">
    <property type="entry name" value="Galactose-bd-like_sf"/>
</dbReference>
<dbReference type="SUPFAM" id="SSF52266">
    <property type="entry name" value="SGNH hydrolase"/>
    <property type="match status" value="1"/>
</dbReference>
<dbReference type="Proteomes" id="UP000245820">
    <property type="component" value="Chromosome"/>
</dbReference>
<dbReference type="SUPFAM" id="SSF49785">
    <property type="entry name" value="Galactose-binding domain-like"/>
    <property type="match status" value="1"/>
</dbReference>
<evidence type="ECO:0000259" key="4">
    <source>
        <dbReference type="Pfam" id="PF18559"/>
    </source>
</evidence>
<dbReference type="GO" id="GO:0016788">
    <property type="term" value="F:hydrolase activity, acting on ester bonds"/>
    <property type="evidence" value="ECO:0007669"/>
    <property type="project" value="UniProtKB-ARBA"/>
</dbReference>
<evidence type="ECO:0000313" key="5">
    <source>
        <dbReference type="EMBL" id="AWL03322.1"/>
    </source>
</evidence>
<feature type="chain" id="PRO_5015591557" evidence="2">
    <location>
        <begin position="23"/>
        <end position="439"/>
    </location>
</feature>
<dbReference type="Pfam" id="PF13472">
    <property type="entry name" value="Lipase_GDSL_2"/>
    <property type="match status" value="1"/>
</dbReference>
<evidence type="ECO:0000256" key="1">
    <source>
        <dbReference type="ARBA" id="ARBA00038184"/>
    </source>
</evidence>
<protein>
    <submittedName>
        <fullName evidence="5">1,4-beta-D-glucan glucohydrolase</fullName>
    </submittedName>
</protein>
<dbReference type="InterPro" id="IPR036514">
    <property type="entry name" value="SGNH_hydro_sf"/>
</dbReference>
<feature type="domain" description="ExoP galactose-binding-like" evidence="4">
    <location>
        <begin position="84"/>
        <end position="198"/>
    </location>
</feature>
<evidence type="ECO:0000259" key="3">
    <source>
        <dbReference type="Pfam" id="PF13472"/>
    </source>
</evidence>
<dbReference type="InterPro" id="IPR041443">
    <property type="entry name" value="Exop_C"/>
</dbReference>
<dbReference type="Gene3D" id="2.60.120.430">
    <property type="entry name" value="Galactose-binding lectin"/>
    <property type="match status" value="1"/>
</dbReference>
<accession>A0A2S2DD97</accession>
<dbReference type="AlphaFoldDB" id="A0A2S2DD97"/>
<dbReference type="CDD" id="cd01820">
    <property type="entry name" value="PAF_acetylesterase_like"/>
    <property type="match status" value="1"/>
</dbReference>
<dbReference type="RefSeq" id="WP_109343726.1">
    <property type="nucleotide sequence ID" value="NZ_CP029343.1"/>
</dbReference>
<evidence type="ECO:0000313" key="6">
    <source>
        <dbReference type="Proteomes" id="UP000245820"/>
    </source>
</evidence>
<evidence type="ECO:0000256" key="2">
    <source>
        <dbReference type="SAM" id="SignalP"/>
    </source>
</evidence>
<dbReference type="OrthoDB" id="9790057at2"/>
<dbReference type="PANTHER" id="PTHR11852:SF0">
    <property type="entry name" value="PLATELET-ACTIVATING FACTOR ACETYLHYDROLASE IB SUBUNIT BETA HOMOLOG"/>
    <property type="match status" value="1"/>
</dbReference>
<dbReference type="InterPro" id="IPR013830">
    <property type="entry name" value="SGNH_hydro"/>
</dbReference>
<comment type="similarity">
    <text evidence="1">Belongs to the 'GDSL' lipolytic enzyme family. Platelet-activating factor acetylhydrolase IB beta/gamma subunits subfamily.</text>
</comment>
<dbReference type="Pfam" id="PF18559">
    <property type="entry name" value="Exop_C"/>
    <property type="match status" value="1"/>
</dbReference>
<reference evidence="5 6" key="1">
    <citation type="submission" date="2018-05" db="EMBL/GenBank/DDBJ databases">
        <title>Complete genome sequence of Massilia oculi sp. nov. CCUG 43427T (=DSM 26321T), the type strain of M. oculi, and comparison with genome sequences of other Massilia strains.</title>
        <authorList>
            <person name="Zhu B."/>
        </authorList>
    </citation>
    <scope>NUCLEOTIDE SEQUENCE [LARGE SCALE GENOMIC DNA]</scope>
    <source>
        <strain evidence="5 6">CCUG 43427</strain>
    </source>
</reference>
<name>A0A2S2DD97_9BURK</name>
<proteinExistence type="inferred from homology"/>
<keyword evidence="5" id="KW-0378">Hydrolase</keyword>